<accession>K1M0G6</accession>
<name>K1M0G6_CECL9</name>
<sequence length="33" mass="3933">MDEKFVVSLDDMTLPSNQGIKHIQAWRLQDFLR</sequence>
<comment type="caution">
    <text evidence="1">The sequence shown here is derived from an EMBL/GenBank/DDBJ whole genome shotgun (WGS) entry which is preliminary data.</text>
</comment>
<evidence type="ECO:0000313" key="1">
    <source>
        <dbReference type="EMBL" id="EKB49819.1"/>
    </source>
</evidence>
<keyword evidence="2" id="KW-1185">Reference proteome</keyword>
<dbReference type="EMBL" id="AMGM01000018">
    <property type="protein sequence ID" value="EKB49819.1"/>
    <property type="molecule type" value="Genomic_DNA"/>
</dbReference>
<reference evidence="1 2" key="1">
    <citation type="journal article" date="2012" name="J. Bacteriol.">
        <title>Draft Genome Sequence of Cecembia lonarensis Strain LW9T, Isolated from Lonar Lake, a Haloalkaline Lake in India.</title>
        <authorList>
            <person name="Shivaji S."/>
            <person name="Ara S."/>
            <person name="Singh A."/>
            <person name="Pinnaka A.K."/>
        </authorList>
    </citation>
    <scope>NUCLEOTIDE SEQUENCE [LARGE SCALE GENOMIC DNA]</scope>
    <source>
        <strain evidence="1 2">LW9</strain>
    </source>
</reference>
<gene>
    <name evidence="1" type="ORF">B879_01602</name>
</gene>
<dbReference type="Proteomes" id="UP000004478">
    <property type="component" value="Unassembled WGS sequence"/>
</dbReference>
<organism evidence="1 2">
    <name type="scientific">Cecembia lonarensis (strain CCUG 58316 / KCTC 22772 / LW9)</name>
    <dbReference type="NCBI Taxonomy" id="1225176"/>
    <lineage>
        <taxon>Bacteria</taxon>
        <taxon>Pseudomonadati</taxon>
        <taxon>Bacteroidota</taxon>
        <taxon>Cytophagia</taxon>
        <taxon>Cytophagales</taxon>
        <taxon>Cyclobacteriaceae</taxon>
        <taxon>Cecembia</taxon>
    </lineage>
</organism>
<protein>
    <submittedName>
        <fullName evidence="1">Uncharacterized protein</fullName>
    </submittedName>
</protein>
<proteinExistence type="predicted"/>
<dbReference type="AlphaFoldDB" id="K1M0G6"/>
<evidence type="ECO:0000313" key="2">
    <source>
        <dbReference type="Proteomes" id="UP000004478"/>
    </source>
</evidence>